<proteinExistence type="predicted"/>
<reference evidence="1 2" key="1">
    <citation type="journal article" date="2020" name="IScience">
        <title>Genome Sequencing of the Endangered Kingdonia uniflora (Circaeasteraceae, Ranunculales) Reveals Potential Mechanisms of Evolutionary Specialization.</title>
        <authorList>
            <person name="Sun Y."/>
            <person name="Deng T."/>
            <person name="Zhang A."/>
            <person name="Moore M.J."/>
            <person name="Landis J.B."/>
            <person name="Lin N."/>
            <person name="Zhang H."/>
            <person name="Zhang X."/>
            <person name="Huang J."/>
            <person name="Zhang X."/>
            <person name="Sun H."/>
            <person name="Wang H."/>
        </authorList>
    </citation>
    <scope>NUCLEOTIDE SEQUENCE [LARGE SCALE GENOMIC DNA]</scope>
    <source>
        <strain evidence="1">TB1705</strain>
        <tissue evidence="1">Leaf</tissue>
    </source>
</reference>
<evidence type="ECO:0000313" key="1">
    <source>
        <dbReference type="EMBL" id="KAF6135548.1"/>
    </source>
</evidence>
<dbReference type="Proteomes" id="UP000541444">
    <property type="component" value="Unassembled WGS sequence"/>
</dbReference>
<dbReference type="EMBL" id="JACGCM010002784">
    <property type="protein sequence ID" value="KAF6135548.1"/>
    <property type="molecule type" value="Genomic_DNA"/>
</dbReference>
<gene>
    <name evidence="1" type="ORF">GIB67_015401</name>
</gene>
<organism evidence="1 2">
    <name type="scientific">Kingdonia uniflora</name>
    <dbReference type="NCBI Taxonomy" id="39325"/>
    <lineage>
        <taxon>Eukaryota</taxon>
        <taxon>Viridiplantae</taxon>
        <taxon>Streptophyta</taxon>
        <taxon>Embryophyta</taxon>
        <taxon>Tracheophyta</taxon>
        <taxon>Spermatophyta</taxon>
        <taxon>Magnoliopsida</taxon>
        <taxon>Ranunculales</taxon>
        <taxon>Circaeasteraceae</taxon>
        <taxon>Kingdonia</taxon>
    </lineage>
</organism>
<evidence type="ECO:0000313" key="2">
    <source>
        <dbReference type="Proteomes" id="UP000541444"/>
    </source>
</evidence>
<sequence length="134" mass="14692">MKKSDGTLTGEVVPYNIVPLDAPALTNAIGTFAETPMFIEASEVGYNPIPNNLPVPSTVSVTDMVRGKMDTPAETTSLLDVGMWGDTPFVSIPAEEVAMWVSRFQFSLIGCLDFFKVKFEVVHEYARTQWNISG</sequence>
<keyword evidence="2" id="KW-1185">Reference proteome</keyword>
<name>A0A7J7KYY9_9MAGN</name>
<comment type="caution">
    <text evidence="1">The sequence shown here is derived from an EMBL/GenBank/DDBJ whole genome shotgun (WGS) entry which is preliminary data.</text>
</comment>
<protein>
    <submittedName>
        <fullName evidence="1">Uncharacterized protein</fullName>
    </submittedName>
</protein>
<dbReference type="AlphaFoldDB" id="A0A7J7KYY9"/>
<accession>A0A7J7KYY9</accession>